<feature type="compositionally biased region" description="Polar residues" evidence="1">
    <location>
        <begin position="473"/>
        <end position="482"/>
    </location>
</feature>
<dbReference type="EMBL" id="BQNB010018645">
    <property type="protein sequence ID" value="GJT76678.1"/>
    <property type="molecule type" value="Genomic_DNA"/>
</dbReference>
<gene>
    <name evidence="2" type="ORF">Tco_1043403</name>
</gene>
<feature type="compositionally biased region" description="Acidic residues" evidence="1">
    <location>
        <begin position="512"/>
        <end position="523"/>
    </location>
</feature>
<proteinExistence type="predicted"/>
<evidence type="ECO:0000313" key="3">
    <source>
        <dbReference type="Proteomes" id="UP001151760"/>
    </source>
</evidence>
<organism evidence="2 3">
    <name type="scientific">Tanacetum coccineum</name>
    <dbReference type="NCBI Taxonomy" id="301880"/>
    <lineage>
        <taxon>Eukaryota</taxon>
        <taxon>Viridiplantae</taxon>
        <taxon>Streptophyta</taxon>
        <taxon>Embryophyta</taxon>
        <taxon>Tracheophyta</taxon>
        <taxon>Spermatophyta</taxon>
        <taxon>Magnoliopsida</taxon>
        <taxon>eudicotyledons</taxon>
        <taxon>Gunneridae</taxon>
        <taxon>Pentapetalae</taxon>
        <taxon>asterids</taxon>
        <taxon>campanulids</taxon>
        <taxon>Asterales</taxon>
        <taxon>Asteraceae</taxon>
        <taxon>Asteroideae</taxon>
        <taxon>Anthemideae</taxon>
        <taxon>Anthemidinae</taxon>
        <taxon>Tanacetum</taxon>
    </lineage>
</organism>
<feature type="region of interest" description="Disordered" evidence="1">
    <location>
        <begin position="502"/>
        <end position="538"/>
    </location>
</feature>
<evidence type="ECO:0008006" key="4">
    <source>
        <dbReference type="Google" id="ProtNLM"/>
    </source>
</evidence>
<sequence>MQKAVLKQQFEAFTISSSEGLEKGYDRFQQLLSQLRMQIISFLDLCLQLGQIWQIAMIVIRMKKFYKKTGRRVRIDGNKPVEREVPAGFADEVIYSLFAKQSKDLDLLHEDLEQIDDVDIEEMDINWQIAMIAIRMKKFYKKTGRRVRIDGNKPGEHTVEEEETNHALMAISSNNEGKCSSCGALYNKSCGCSKGGLIDKFVRDPNKMPDSSQRPPIVCVKCGNPVEGPSCQGCALWRKKLKEVWFTTCHENGINQDLLNTSESSDDDTNVVNAPREPFVVKHDPGENSSRSPPQLNHNCCYECGESLDGIFCQQCTCKSCGKGAHIGYNCPPKAPIISNPEPCNQTIDELPQTLPGMHSYPTLATPRVATLDVDQIDDEVLENTNSIPPGIEYLCFNAKFDLLESLLHRDTSINDSQKIDSLLDEFAGELTLPHSIPPGIDDINLDPEGDTLFLESLLYDNSSPRLPEEFNSENPTESFSPSPIPVEDSDSLMEEIDIFLDGDDSIPPGIESDDFDSEDDDNSTSRPEFESFHVDYPDSGDSTIDVVEDIPVDVPNILPTHPALQLDFNFIFSNDVGSDLDDSSPSGDSNKNYDPGICIEVKSTRFLATLSPVIDTLIPFSSENDDKVCNHRFLNVFLLLWRDSFSFIIGGFTPCQNHGTWKLTQLKKLSFEEVKEEFDKLVKQVESFVPMNIEATKAQLKRYGEELQTEISKKQDLI</sequence>
<comment type="caution">
    <text evidence="2">The sequence shown here is derived from an EMBL/GenBank/DDBJ whole genome shotgun (WGS) entry which is preliminary data.</text>
</comment>
<reference evidence="2" key="1">
    <citation type="journal article" date="2022" name="Int. J. Mol. Sci.">
        <title>Draft Genome of Tanacetum Coccineum: Genomic Comparison of Closely Related Tanacetum-Family Plants.</title>
        <authorList>
            <person name="Yamashiro T."/>
            <person name="Shiraishi A."/>
            <person name="Nakayama K."/>
            <person name="Satake H."/>
        </authorList>
    </citation>
    <scope>NUCLEOTIDE SEQUENCE</scope>
</reference>
<evidence type="ECO:0000313" key="2">
    <source>
        <dbReference type="EMBL" id="GJT76678.1"/>
    </source>
</evidence>
<keyword evidence="3" id="KW-1185">Reference proteome</keyword>
<reference evidence="2" key="2">
    <citation type="submission" date="2022-01" db="EMBL/GenBank/DDBJ databases">
        <authorList>
            <person name="Yamashiro T."/>
            <person name="Shiraishi A."/>
            <person name="Satake H."/>
            <person name="Nakayama K."/>
        </authorList>
    </citation>
    <scope>NUCLEOTIDE SEQUENCE</scope>
</reference>
<feature type="compositionally biased region" description="Basic and acidic residues" evidence="1">
    <location>
        <begin position="528"/>
        <end position="537"/>
    </location>
</feature>
<protein>
    <recommendedName>
        <fullName evidence="4">CCHC-type domain-containing protein</fullName>
    </recommendedName>
</protein>
<dbReference type="Proteomes" id="UP001151760">
    <property type="component" value="Unassembled WGS sequence"/>
</dbReference>
<accession>A0ABQ5GLX4</accession>
<feature type="region of interest" description="Disordered" evidence="1">
    <location>
        <begin position="465"/>
        <end position="488"/>
    </location>
</feature>
<evidence type="ECO:0000256" key="1">
    <source>
        <dbReference type="SAM" id="MobiDB-lite"/>
    </source>
</evidence>
<name>A0ABQ5GLX4_9ASTR</name>